<name>A0A6L9S9Z6_9ACTN</name>
<reference evidence="1 2" key="1">
    <citation type="submission" date="2020-02" db="EMBL/GenBank/DDBJ databases">
        <authorList>
            <person name="Li X.-J."/>
            <person name="Han X.-M."/>
        </authorList>
    </citation>
    <scope>NUCLEOTIDE SEQUENCE [LARGE SCALE GENOMIC DNA]</scope>
    <source>
        <strain evidence="1 2">CCTCC AB 2017055</strain>
    </source>
</reference>
<gene>
    <name evidence="1" type="ORF">G1H10_15165</name>
</gene>
<evidence type="ECO:0000313" key="1">
    <source>
        <dbReference type="EMBL" id="NEE01511.1"/>
    </source>
</evidence>
<keyword evidence="2" id="KW-1185">Reference proteome</keyword>
<sequence>MAQPTLSNANQESYVAQGLALAVLYEGVYAITADKLKFEFAFGYAWRRFPHMDRFRRVLATGAADPYHAVIGRSERRRGSLLAAWASHGPNLEPYVWNEGWSIEESGQMLADWSGVPWTDWQTLGRNLLAHLRGETEYQNGSGDGRGAAGHA</sequence>
<accession>A0A6L9S9Z6</accession>
<evidence type="ECO:0000313" key="2">
    <source>
        <dbReference type="Proteomes" id="UP000475214"/>
    </source>
</evidence>
<organism evidence="1 2">
    <name type="scientific">Phytoactinopolyspora halotolerans</name>
    <dbReference type="NCBI Taxonomy" id="1981512"/>
    <lineage>
        <taxon>Bacteria</taxon>
        <taxon>Bacillati</taxon>
        <taxon>Actinomycetota</taxon>
        <taxon>Actinomycetes</taxon>
        <taxon>Jiangellales</taxon>
        <taxon>Jiangellaceae</taxon>
        <taxon>Phytoactinopolyspora</taxon>
    </lineage>
</organism>
<protein>
    <submittedName>
        <fullName evidence="1">Uncharacterized protein</fullName>
    </submittedName>
</protein>
<dbReference type="RefSeq" id="WP_163739246.1">
    <property type="nucleotide sequence ID" value="NZ_JAAGOA010000010.1"/>
</dbReference>
<dbReference type="AlphaFoldDB" id="A0A6L9S9Z6"/>
<dbReference type="Proteomes" id="UP000475214">
    <property type="component" value="Unassembled WGS sequence"/>
</dbReference>
<dbReference type="EMBL" id="JAAGOA010000010">
    <property type="protein sequence ID" value="NEE01511.1"/>
    <property type="molecule type" value="Genomic_DNA"/>
</dbReference>
<proteinExistence type="predicted"/>
<comment type="caution">
    <text evidence="1">The sequence shown here is derived from an EMBL/GenBank/DDBJ whole genome shotgun (WGS) entry which is preliminary data.</text>
</comment>